<reference evidence="1 2" key="1">
    <citation type="journal article" date="2007" name="Nature">
        <title>Evolution of genes and genomes on the Drosophila phylogeny.</title>
        <authorList>
            <consortium name="Drosophila 12 Genomes Consortium"/>
            <person name="Clark A.G."/>
            <person name="Eisen M.B."/>
            <person name="Smith D.R."/>
            <person name="Bergman C.M."/>
            <person name="Oliver B."/>
            <person name="Markow T.A."/>
            <person name="Kaufman T.C."/>
            <person name="Kellis M."/>
            <person name="Gelbart W."/>
            <person name="Iyer V.N."/>
            <person name="Pollard D.A."/>
            <person name="Sackton T.B."/>
            <person name="Larracuente A.M."/>
            <person name="Singh N.D."/>
            <person name="Abad J.P."/>
            <person name="Abt D.N."/>
            <person name="Adryan B."/>
            <person name="Aguade M."/>
            <person name="Akashi H."/>
            <person name="Anderson W.W."/>
            <person name="Aquadro C.F."/>
            <person name="Ardell D.H."/>
            <person name="Arguello R."/>
            <person name="Artieri C.G."/>
            <person name="Barbash D.A."/>
            <person name="Barker D."/>
            <person name="Barsanti P."/>
            <person name="Batterham P."/>
            <person name="Batzoglou S."/>
            <person name="Begun D."/>
            <person name="Bhutkar A."/>
            <person name="Blanco E."/>
            <person name="Bosak S.A."/>
            <person name="Bradley R.K."/>
            <person name="Brand A.D."/>
            <person name="Brent M.R."/>
            <person name="Brooks A.N."/>
            <person name="Brown R.H."/>
            <person name="Butlin R.K."/>
            <person name="Caggese C."/>
            <person name="Calvi B.R."/>
            <person name="Bernardo de Carvalho A."/>
            <person name="Caspi A."/>
            <person name="Castrezana S."/>
            <person name="Celniker S.E."/>
            <person name="Chang J.L."/>
            <person name="Chapple C."/>
            <person name="Chatterji S."/>
            <person name="Chinwalla A."/>
            <person name="Civetta A."/>
            <person name="Clifton S.W."/>
            <person name="Comeron J.M."/>
            <person name="Costello J.C."/>
            <person name="Coyne J.A."/>
            <person name="Daub J."/>
            <person name="David R.G."/>
            <person name="Delcher A.L."/>
            <person name="Delehaunty K."/>
            <person name="Do C.B."/>
            <person name="Ebling H."/>
            <person name="Edwards K."/>
            <person name="Eickbush T."/>
            <person name="Evans J.D."/>
            <person name="Filipski A."/>
            <person name="Findeiss S."/>
            <person name="Freyhult E."/>
            <person name="Fulton L."/>
            <person name="Fulton R."/>
            <person name="Garcia A.C."/>
            <person name="Gardiner A."/>
            <person name="Garfield D.A."/>
            <person name="Garvin B.E."/>
            <person name="Gibson G."/>
            <person name="Gilbert D."/>
            <person name="Gnerre S."/>
            <person name="Godfrey J."/>
            <person name="Good R."/>
            <person name="Gotea V."/>
            <person name="Gravely B."/>
            <person name="Greenberg A.J."/>
            <person name="Griffiths-Jones S."/>
            <person name="Gross S."/>
            <person name="Guigo R."/>
            <person name="Gustafson E.A."/>
            <person name="Haerty W."/>
            <person name="Hahn M.W."/>
            <person name="Halligan D.L."/>
            <person name="Halpern A.L."/>
            <person name="Halter G.M."/>
            <person name="Han M.V."/>
            <person name="Heger A."/>
            <person name="Hillier L."/>
            <person name="Hinrichs A.S."/>
            <person name="Holmes I."/>
            <person name="Hoskins R.A."/>
            <person name="Hubisz M.J."/>
            <person name="Hultmark D."/>
            <person name="Huntley M.A."/>
            <person name="Jaffe D.B."/>
            <person name="Jagadeeshan S."/>
            <person name="Jeck W.R."/>
            <person name="Johnson J."/>
            <person name="Jones C.D."/>
            <person name="Jordan W.C."/>
            <person name="Karpen G.H."/>
            <person name="Kataoka E."/>
            <person name="Keightley P.D."/>
            <person name="Kheradpour P."/>
            <person name="Kirkness E.F."/>
            <person name="Koerich L.B."/>
            <person name="Kristiansen K."/>
            <person name="Kudrna D."/>
            <person name="Kulathinal R.J."/>
            <person name="Kumar S."/>
            <person name="Kwok R."/>
            <person name="Lander E."/>
            <person name="Langley C.H."/>
            <person name="Lapoint R."/>
            <person name="Lazzaro B.P."/>
            <person name="Lee S.J."/>
            <person name="Levesque L."/>
            <person name="Li R."/>
            <person name="Lin C.F."/>
            <person name="Lin M.F."/>
            <person name="Lindblad-Toh K."/>
            <person name="Llopart A."/>
            <person name="Long M."/>
            <person name="Low L."/>
            <person name="Lozovsky E."/>
            <person name="Lu J."/>
            <person name="Luo M."/>
            <person name="Machado C.A."/>
            <person name="Makalowski W."/>
            <person name="Marzo M."/>
            <person name="Matsuda M."/>
            <person name="Matzkin L."/>
            <person name="McAllister B."/>
            <person name="McBride C.S."/>
            <person name="McKernan B."/>
            <person name="McKernan K."/>
            <person name="Mendez-Lago M."/>
            <person name="Minx P."/>
            <person name="Mollenhauer M.U."/>
            <person name="Montooth K."/>
            <person name="Mount S.M."/>
            <person name="Mu X."/>
            <person name="Myers E."/>
            <person name="Negre B."/>
            <person name="Newfeld S."/>
            <person name="Nielsen R."/>
            <person name="Noor M.A."/>
            <person name="O'Grady P."/>
            <person name="Pachter L."/>
            <person name="Papaceit M."/>
            <person name="Parisi M.J."/>
            <person name="Parisi M."/>
            <person name="Parts L."/>
            <person name="Pedersen J.S."/>
            <person name="Pesole G."/>
            <person name="Phillippy A.M."/>
            <person name="Ponting C.P."/>
            <person name="Pop M."/>
            <person name="Porcelli D."/>
            <person name="Powell J.R."/>
            <person name="Prohaska S."/>
            <person name="Pruitt K."/>
            <person name="Puig M."/>
            <person name="Quesneville H."/>
            <person name="Ram K.R."/>
            <person name="Rand D."/>
            <person name="Rasmussen M.D."/>
            <person name="Reed L.K."/>
            <person name="Reenan R."/>
            <person name="Reily A."/>
            <person name="Remington K.A."/>
            <person name="Rieger T.T."/>
            <person name="Ritchie M.G."/>
            <person name="Robin C."/>
            <person name="Rogers Y.H."/>
            <person name="Rohde C."/>
            <person name="Rozas J."/>
            <person name="Rubenfield M.J."/>
            <person name="Ruiz A."/>
            <person name="Russo S."/>
            <person name="Salzberg S.L."/>
            <person name="Sanchez-Gracia A."/>
            <person name="Saranga D.J."/>
            <person name="Sato H."/>
            <person name="Schaeffer S.W."/>
            <person name="Schatz M.C."/>
            <person name="Schlenke T."/>
            <person name="Schwartz R."/>
            <person name="Segarra C."/>
            <person name="Singh R.S."/>
            <person name="Sirot L."/>
            <person name="Sirota M."/>
            <person name="Sisneros N.B."/>
            <person name="Smith C.D."/>
            <person name="Smith T.F."/>
            <person name="Spieth J."/>
            <person name="Stage D.E."/>
            <person name="Stark A."/>
            <person name="Stephan W."/>
            <person name="Strausberg R.L."/>
            <person name="Strempel S."/>
            <person name="Sturgill D."/>
            <person name="Sutton G."/>
            <person name="Sutton G.G."/>
            <person name="Tao W."/>
            <person name="Teichmann S."/>
            <person name="Tobari Y.N."/>
            <person name="Tomimura Y."/>
            <person name="Tsolas J.M."/>
            <person name="Valente V.L."/>
            <person name="Venter E."/>
            <person name="Venter J.C."/>
            <person name="Vicario S."/>
            <person name="Vieira F.G."/>
            <person name="Vilella A.J."/>
            <person name="Villasante A."/>
            <person name="Walenz B."/>
            <person name="Wang J."/>
            <person name="Wasserman M."/>
            <person name="Watts T."/>
            <person name="Wilson D."/>
            <person name="Wilson R.K."/>
            <person name="Wing R.A."/>
            <person name="Wolfner M.F."/>
            <person name="Wong A."/>
            <person name="Wong G.K."/>
            <person name="Wu C.I."/>
            <person name="Wu G."/>
            <person name="Yamamoto D."/>
            <person name="Yang H.P."/>
            <person name="Yang S.P."/>
            <person name="Yorke J.A."/>
            <person name="Yoshida K."/>
            <person name="Zdobnov E."/>
            <person name="Zhang P."/>
            <person name="Zhang Y."/>
            <person name="Zimin A.V."/>
            <person name="Baldwin J."/>
            <person name="Abdouelleil A."/>
            <person name="Abdulkadir J."/>
            <person name="Abebe A."/>
            <person name="Abera B."/>
            <person name="Abreu J."/>
            <person name="Acer S.C."/>
            <person name="Aftuck L."/>
            <person name="Alexander A."/>
            <person name="An P."/>
            <person name="Anderson E."/>
            <person name="Anderson S."/>
            <person name="Arachi H."/>
            <person name="Azer M."/>
            <person name="Bachantsang P."/>
            <person name="Barry A."/>
            <person name="Bayul T."/>
            <person name="Berlin A."/>
            <person name="Bessette D."/>
            <person name="Bloom T."/>
            <person name="Blye J."/>
            <person name="Boguslavskiy L."/>
            <person name="Bonnet C."/>
            <person name="Boukhgalter B."/>
            <person name="Bourzgui I."/>
            <person name="Brown A."/>
            <person name="Cahill P."/>
            <person name="Channer S."/>
            <person name="Cheshatsang Y."/>
            <person name="Chuda L."/>
            <person name="Citroen M."/>
            <person name="Collymore A."/>
            <person name="Cooke P."/>
            <person name="Costello M."/>
            <person name="D'Aco K."/>
            <person name="Daza R."/>
            <person name="De Haan G."/>
            <person name="DeGray S."/>
            <person name="DeMaso C."/>
            <person name="Dhargay N."/>
            <person name="Dooley K."/>
            <person name="Dooley E."/>
            <person name="Doricent M."/>
            <person name="Dorje P."/>
            <person name="Dorjee K."/>
            <person name="Dupes A."/>
            <person name="Elong R."/>
            <person name="Falk J."/>
            <person name="Farina A."/>
            <person name="Faro S."/>
            <person name="Ferguson D."/>
            <person name="Fisher S."/>
            <person name="Foley C.D."/>
            <person name="Franke A."/>
            <person name="Friedrich D."/>
            <person name="Gadbois L."/>
            <person name="Gearin G."/>
            <person name="Gearin C.R."/>
            <person name="Giannoukos G."/>
            <person name="Goode T."/>
            <person name="Graham J."/>
            <person name="Grandbois E."/>
            <person name="Grewal S."/>
            <person name="Gyaltsen K."/>
            <person name="Hafez N."/>
            <person name="Hagos B."/>
            <person name="Hall J."/>
            <person name="Henson C."/>
            <person name="Hollinger A."/>
            <person name="Honan T."/>
            <person name="Huard M.D."/>
            <person name="Hughes L."/>
            <person name="Hurhula B."/>
            <person name="Husby M.E."/>
            <person name="Kamat A."/>
            <person name="Kanga B."/>
            <person name="Kashin S."/>
            <person name="Khazanovich D."/>
            <person name="Kisner P."/>
            <person name="Lance K."/>
            <person name="Lara M."/>
            <person name="Lee W."/>
            <person name="Lennon N."/>
            <person name="Letendre F."/>
            <person name="LeVine R."/>
            <person name="Lipovsky A."/>
            <person name="Liu X."/>
            <person name="Liu J."/>
            <person name="Liu S."/>
            <person name="Lokyitsang T."/>
            <person name="Lokyitsang Y."/>
            <person name="Lubonja R."/>
            <person name="Lui A."/>
            <person name="MacDonald P."/>
            <person name="Magnisalis V."/>
            <person name="Maru K."/>
            <person name="Matthews C."/>
            <person name="McCusker W."/>
            <person name="McDonough S."/>
            <person name="Mehta T."/>
            <person name="Meldrim J."/>
            <person name="Meneus L."/>
            <person name="Mihai O."/>
            <person name="Mihalev A."/>
            <person name="Mihova T."/>
            <person name="Mittelman R."/>
            <person name="Mlenga V."/>
            <person name="Montmayeur A."/>
            <person name="Mulrain L."/>
            <person name="Navidi A."/>
            <person name="Naylor J."/>
            <person name="Negash T."/>
            <person name="Nguyen T."/>
            <person name="Nguyen N."/>
            <person name="Nicol R."/>
            <person name="Norbu C."/>
            <person name="Norbu N."/>
            <person name="Novod N."/>
            <person name="O'Neill B."/>
            <person name="Osman S."/>
            <person name="Markiewicz E."/>
            <person name="Oyono O.L."/>
            <person name="Patti C."/>
            <person name="Phunkhang P."/>
            <person name="Pierre F."/>
            <person name="Priest M."/>
            <person name="Raghuraman S."/>
            <person name="Rege F."/>
            <person name="Reyes R."/>
            <person name="Rise C."/>
            <person name="Rogov P."/>
            <person name="Ross K."/>
            <person name="Ryan E."/>
            <person name="Settipalli S."/>
            <person name="Shea T."/>
            <person name="Sherpa N."/>
            <person name="Shi L."/>
            <person name="Shih D."/>
            <person name="Sparrow T."/>
            <person name="Spaulding J."/>
            <person name="Stalker J."/>
            <person name="Stange-Thomann N."/>
            <person name="Stavropoulos S."/>
            <person name="Stone C."/>
            <person name="Strader C."/>
            <person name="Tesfaye S."/>
            <person name="Thomson T."/>
            <person name="Thoulutsang Y."/>
            <person name="Thoulutsang D."/>
            <person name="Topham K."/>
            <person name="Topping I."/>
            <person name="Tsamla T."/>
            <person name="Vassiliev H."/>
            <person name="Vo A."/>
            <person name="Wangchuk T."/>
            <person name="Wangdi T."/>
            <person name="Weiand M."/>
            <person name="Wilkinson J."/>
            <person name="Wilson A."/>
            <person name="Yadav S."/>
            <person name="Young G."/>
            <person name="Yu Q."/>
            <person name="Zembek L."/>
            <person name="Zhong D."/>
            <person name="Zimmer A."/>
            <person name="Zwirko Z."/>
            <person name="Jaffe D.B."/>
            <person name="Alvarez P."/>
            <person name="Brockman W."/>
            <person name="Butler J."/>
            <person name="Chin C."/>
            <person name="Gnerre S."/>
            <person name="Grabherr M."/>
            <person name="Kleber M."/>
            <person name="Mauceli E."/>
            <person name="MacCallum I."/>
        </authorList>
    </citation>
    <scope>NUCLEOTIDE SEQUENCE [LARGE SCALE GENOMIC DNA]</scope>
    <source>
        <strain evidence="2">MSH-3 / Tucson 14011-0111.49</strain>
    </source>
</reference>
<proteinExistence type="predicted"/>
<accession>B4GYM4</accession>
<dbReference type="Proteomes" id="UP000008744">
    <property type="component" value="Unassembled WGS sequence"/>
</dbReference>
<gene>
    <name evidence="1" type="primary">Dper\GL19776</name>
    <name evidence="1" type="ORF">Dper_GL19776</name>
</gene>
<organism evidence="2">
    <name type="scientific">Drosophila persimilis</name>
    <name type="common">Fruit fly</name>
    <dbReference type="NCBI Taxonomy" id="7234"/>
    <lineage>
        <taxon>Eukaryota</taxon>
        <taxon>Metazoa</taxon>
        <taxon>Ecdysozoa</taxon>
        <taxon>Arthropoda</taxon>
        <taxon>Hexapoda</taxon>
        <taxon>Insecta</taxon>
        <taxon>Pterygota</taxon>
        <taxon>Neoptera</taxon>
        <taxon>Endopterygota</taxon>
        <taxon>Diptera</taxon>
        <taxon>Brachycera</taxon>
        <taxon>Muscomorpha</taxon>
        <taxon>Ephydroidea</taxon>
        <taxon>Drosophilidae</taxon>
        <taxon>Drosophila</taxon>
        <taxon>Sophophora</taxon>
    </lineage>
</organism>
<dbReference type="AlphaFoldDB" id="B4GYM4"/>
<evidence type="ECO:0000313" key="1">
    <source>
        <dbReference type="EMBL" id="EDW27880.1"/>
    </source>
</evidence>
<name>B4GYM4_DROPE</name>
<dbReference type="HOGENOM" id="CLU_2485690_0_0_1"/>
<keyword evidence="2" id="KW-1185">Reference proteome</keyword>
<protein>
    <submittedName>
        <fullName evidence="1">GL19776</fullName>
    </submittedName>
</protein>
<sequence length="87" mass="9566">MKHGQCPMWFTTKKDGDNYDSVGTTISDGCGELEKATIIKILSLWKEKGSLMSYRIAFGQGQGTVLGADGWVKMDPRAEVISLTRPI</sequence>
<evidence type="ECO:0000313" key="2">
    <source>
        <dbReference type="Proteomes" id="UP000008744"/>
    </source>
</evidence>
<dbReference type="EMBL" id="CH479197">
    <property type="protein sequence ID" value="EDW27880.1"/>
    <property type="molecule type" value="Genomic_DNA"/>
</dbReference>